<protein>
    <recommendedName>
        <fullName evidence="1">ATPase BadF/BadG/BcrA/BcrD type domain-containing protein</fullName>
    </recommendedName>
</protein>
<dbReference type="Pfam" id="PF01869">
    <property type="entry name" value="BcrAD_BadFG"/>
    <property type="match status" value="1"/>
</dbReference>
<name>A0A417YNZ5_9BACI</name>
<reference evidence="2 3" key="1">
    <citation type="journal article" date="2007" name="Int. J. Syst. Evol. Microbiol.">
        <title>Oceanobacillus profundus sp. nov., isolated from a deep-sea sediment core.</title>
        <authorList>
            <person name="Kim Y.G."/>
            <person name="Choi D.H."/>
            <person name="Hyun S."/>
            <person name="Cho B.C."/>
        </authorList>
    </citation>
    <scope>NUCLEOTIDE SEQUENCE [LARGE SCALE GENOMIC DNA]</scope>
    <source>
        <strain evidence="2 3">DSM 18246</strain>
    </source>
</reference>
<dbReference type="Gene3D" id="3.30.420.40">
    <property type="match status" value="2"/>
</dbReference>
<dbReference type="InterPro" id="IPR052519">
    <property type="entry name" value="Euk-type_GlcNAc_Kinase"/>
</dbReference>
<dbReference type="PANTHER" id="PTHR43190">
    <property type="entry name" value="N-ACETYL-D-GLUCOSAMINE KINASE"/>
    <property type="match status" value="1"/>
</dbReference>
<dbReference type="InterPro" id="IPR043129">
    <property type="entry name" value="ATPase_NBD"/>
</dbReference>
<comment type="caution">
    <text evidence="2">The sequence shown here is derived from an EMBL/GenBank/DDBJ whole genome shotgun (WGS) entry which is preliminary data.</text>
</comment>
<proteinExistence type="predicted"/>
<evidence type="ECO:0000313" key="3">
    <source>
        <dbReference type="Proteomes" id="UP000285456"/>
    </source>
</evidence>
<dbReference type="CDD" id="cd24007">
    <property type="entry name" value="ASKHA_NBD_eukNAGK-like"/>
    <property type="match status" value="1"/>
</dbReference>
<organism evidence="2 3">
    <name type="scientific">Oceanobacillus profundus</name>
    <dbReference type="NCBI Taxonomy" id="372463"/>
    <lineage>
        <taxon>Bacteria</taxon>
        <taxon>Bacillati</taxon>
        <taxon>Bacillota</taxon>
        <taxon>Bacilli</taxon>
        <taxon>Bacillales</taxon>
        <taxon>Bacillaceae</taxon>
        <taxon>Oceanobacillus</taxon>
    </lineage>
</organism>
<accession>A0A417YNZ5</accession>
<keyword evidence="3" id="KW-1185">Reference proteome</keyword>
<dbReference type="OrthoDB" id="9772633at2"/>
<evidence type="ECO:0000259" key="1">
    <source>
        <dbReference type="Pfam" id="PF01869"/>
    </source>
</evidence>
<dbReference type="EMBL" id="QWEH01000001">
    <property type="protein sequence ID" value="RHW35541.1"/>
    <property type="molecule type" value="Genomic_DNA"/>
</dbReference>
<dbReference type="SUPFAM" id="SSF53067">
    <property type="entry name" value="Actin-like ATPase domain"/>
    <property type="match status" value="2"/>
</dbReference>
<evidence type="ECO:0000313" key="2">
    <source>
        <dbReference type="EMBL" id="RHW35541.1"/>
    </source>
</evidence>
<dbReference type="InterPro" id="IPR002731">
    <property type="entry name" value="ATPase_BadF"/>
</dbReference>
<dbReference type="Proteomes" id="UP000285456">
    <property type="component" value="Unassembled WGS sequence"/>
</dbReference>
<gene>
    <name evidence="2" type="ORF">D1B32_02640</name>
</gene>
<dbReference type="AlphaFoldDB" id="A0A417YNZ5"/>
<dbReference type="RefSeq" id="WP_118888560.1">
    <property type="nucleotide sequence ID" value="NZ_PHUT01000001.1"/>
</dbReference>
<dbReference type="PANTHER" id="PTHR43190:SF3">
    <property type="entry name" value="N-ACETYL-D-GLUCOSAMINE KINASE"/>
    <property type="match status" value="1"/>
</dbReference>
<sequence>MYVLGIDGGGTKTKGIIAKSNGEIIAEATVGPTNPNSVDKWSLKKELQNLFTLLKQQCDSCFFQLKHVFAGMSGVGHPTTKEMVQKILVDLLPDHVHVTVNIDAINALYSGTLGKPGIVQIAGTGSITFSINHDGLSDRVGGWGYLSGEMGSGFALGRDALEAAFLAYDGLGTPTAISNFLLEYFQAAKLPDIIHAVYQEKNQKERVASLSKIVMRAADNGDQVAQGIIQKNAVHMGKSIACLQTKRFSKKDRVPVVLTGGIYNRLDLFQAIIEKEIRQHQLESILTVPKMEPIGGAIVAAWREEGVTVNSSFVKVFTR</sequence>
<feature type="domain" description="ATPase BadF/BadG/BcrA/BcrD type" evidence="1">
    <location>
        <begin position="4"/>
        <end position="300"/>
    </location>
</feature>